<protein>
    <recommendedName>
        <fullName evidence="3">DNA repair protein MmcB-related protein</fullName>
    </recommendedName>
</protein>
<dbReference type="EMBL" id="CP002083">
    <property type="protein sequence ID" value="ADJ21842.1"/>
    <property type="molecule type" value="Genomic_DNA"/>
</dbReference>
<sequence>MTDAPPSATNTVMDIATASAAVSIRDDARARAILRGTQRLLRSLNFESLSEVSLGNGRRADILALAHDGKAWIVEIKSSIADFHADQKWHEYREYCDALLFAVAPDFPVEVLPADTGLILADAYGGELVRDPPSHPVSPARRKALTLSFARTAAMRLLAQVDPGVKME</sequence>
<organism evidence="1 2">
    <name type="scientific">Hyphomicrobium denitrificans (strain ATCC 51888 / DSM 1869 / NCIMB 11706 / TK 0415)</name>
    <dbReference type="NCBI Taxonomy" id="582899"/>
    <lineage>
        <taxon>Bacteria</taxon>
        <taxon>Pseudomonadati</taxon>
        <taxon>Pseudomonadota</taxon>
        <taxon>Alphaproteobacteria</taxon>
        <taxon>Hyphomicrobiales</taxon>
        <taxon>Hyphomicrobiaceae</taxon>
        <taxon>Hyphomicrobium</taxon>
    </lineage>
</organism>
<evidence type="ECO:0000313" key="2">
    <source>
        <dbReference type="Proteomes" id="UP000002033"/>
    </source>
</evidence>
<reference evidence="2" key="1">
    <citation type="journal article" date="2011" name="J. Bacteriol.">
        <title>Genome sequences of eight morphologically diverse alphaproteobacteria.</title>
        <authorList>
            <consortium name="US DOE Joint Genome Institute"/>
            <person name="Brown P.J."/>
            <person name="Kysela D.T."/>
            <person name="Buechlein A."/>
            <person name="Hemmerich C."/>
            <person name="Brun Y.V."/>
        </authorList>
    </citation>
    <scope>NUCLEOTIDE SEQUENCE [LARGE SCALE GENOMIC DNA]</scope>
    <source>
        <strain evidence="2">ATCC 51888 / DSM 1869 / NCIB 11706 / TK 0415</strain>
    </source>
</reference>
<keyword evidence="2" id="KW-1185">Reference proteome</keyword>
<dbReference type="Proteomes" id="UP000002033">
    <property type="component" value="Chromosome"/>
</dbReference>
<name>D8JPF1_HYPDA</name>
<accession>D8JPF1</accession>
<dbReference type="AlphaFoldDB" id="D8JPF1"/>
<evidence type="ECO:0000313" key="1">
    <source>
        <dbReference type="EMBL" id="ADJ21842.1"/>
    </source>
</evidence>
<gene>
    <name evidence="1" type="ordered locus">Hden_0014</name>
</gene>
<evidence type="ECO:0008006" key="3">
    <source>
        <dbReference type="Google" id="ProtNLM"/>
    </source>
</evidence>
<dbReference type="InterPro" id="IPR009394">
    <property type="entry name" value="MmcB-like"/>
</dbReference>
<proteinExistence type="predicted"/>
<dbReference type="PIRSF" id="PIRSF031796">
    <property type="entry name" value="UPC031796"/>
    <property type="match status" value="1"/>
</dbReference>
<dbReference type="RefSeq" id="WP_013214061.1">
    <property type="nucleotide sequence ID" value="NC_014313.1"/>
</dbReference>
<dbReference type="OrthoDB" id="5194526at2"/>
<dbReference type="KEGG" id="hdn:Hden_0014"/>
<dbReference type="Pfam" id="PF06319">
    <property type="entry name" value="MmcB-like"/>
    <property type="match status" value="1"/>
</dbReference>
<dbReference type="eggNOG" id="COG5321">
    <property type="taxonomic scope" value="Bacteria"/>
</dbReference>
<dbReference type="HOGENOM" id="CLU_114402_0_0_5"/>
<dbReference type="STRING" id="582899.Hden_0014"/>